<dbReference type="InterPro" id="IPR029325">
    <property type="entry name" value="ITPR-bd"/>
</dbReference>
<feature type="compositionally biased region" description="Low complexity" evidence="1">
    <location>
        <begin position="637"/>
        <end position="649"/>
    </location>
</feature>
<dbReference type="Pfam" id="PF14722">
    <property type="entry name" value="KRAP_IP3R_bind"/>
    <property type="match status" value="1"/>
</dbReference>
<evidence type="ECO:0000313" key="6">
    <source>
        <dbReference type="RefSeq" id="XP_032819896.1"/>
    </source>
</evidence>
<keyword evidence="3" id="KW-1185">Reference proteome</keyword>
<feature type="compositionally biased region" description="Basic and acidic residues" evidence="1">
    <location>
        <begin position="1"/>
        <end position="11"/>
    </location>
</feature>
<gene>
    <name evidence="4 5 6" type="primary">LOC116947811</name>
</gene>
<proteinExistence type="predicted"/>
<evidence type="ECO:0000259" key="2">
    <source>
        <dbReference type="SMART" id="SM01257"/>
    </source>
</evidence>
<feature type="domain" description="ITPR-interacting" evidence="2">
    <location>
        <begin position="56"/>
        <end position="224"/>
    </location>
</feature>
<evidence type="ECO:0000313" key="3">
    <source>
        <dbReference type="Proteomes" id="UP001318040"/>
    </source>
</evidence>
<evidence type="ECO:0000313" key="5">
    <source>
        <dbReference type="RefSeq" id="XP_032819887.1"/>
    </source>
</evidence>
<dbReference type="Proteomes" id="UP001318040">
    <property type="component" value="Chromosome 2"/>
</dbReference>
<feature type="region of interest" description="Disordered" evidence="1">
    <location>
        <begin position="372"/>
        <end position="406"/>
    </location>
</feature>
<protein>
    <submittedName>
        <fullName evidence="4 5">Protein ITPRID2-like isoform X1</fullName>
    </submittedName>
</protein>
<evidence type="ECO:0000256" key="1">
    <source>
        <dbReference type="SAM" id="MobiDB-lite"/>
    </source>
</evidence>
<name>A0AAJ7TKX0_PETMA</name>
<dbReference type="RefSeq" id="XP_032819887.1">
    <property type="nucleotide sequence ID" value="XM_032963996.1"/>
</dbReference>
<dbReference type="RefSeq" id="XP_032819880.1">
    <property type="nucleotide sequence ID" value="XM_032963989.1"/>
</dbReference>
<dbReference type="PANTHER" id="PTHR17469">
    <property type="entry name" value="SPERM SPECIFIC ANTIGEN 2-RELATED"/>
    <property type="match status" value="1"/>
</dbReference>
<dbReference type="SMART" id="SM01257">
    <property type="entry name" value="KRAP_IP3R_bind"/>
    <property type="match status" value="1"/>
</dbReference>
<evidence type="ECO:0000313" key="4">
    <source>
        <dbReference type="RefSeq" id="XP_032819880.1"/>
    </source>
</evidence>
<accession>A0AAJ7TKX0</accession>
<reference evidence="4 5" key="1">
    <citation type="submission" date="2025-04" db="UniProtKB">
        <authorList>
            <consortium name="RefSeq"/>
        </authorList>
    </citation>
    <scope>IDENTIFICATION</scope>
    <source>
        <tissue evidence="4 5">Sperm</tissue>
    </source>
</reference>
<dbReference type="KEGG" id="pmrn:116947811"/>
<dbReference type="InterPro" id="IPR043444">
    <property type="entry name" value="TESPA1-like"/>
</dbReference>
<dbReference type="AlphaFoldDB" id="A0AAJ7TKX0"/>
<dbReference type="GO" id="GO:0005102">
    <property type="term" value="F:signaling receptor binding"/>
    <property type="evidence" value="ECO:0007669"/>
    <property type="project" value="InterPro"/>
</dbReference>
<feature type="region of interest" description="Disordered" evidence="1">
    <location>
        <begin position="1"/>
        <end position="22"/>
    </location>
</feature>
<feature type="region of interest" description="Disordered" evidence="1">
    <location>
        <begin position="621"/>
        <end position="649"/>
    </location>
</feature>
<dbReference type="PANTHER" id="PTHR17469:SF15">
    <property type="entry name" value="ITPR-INTERACTING DOMAIN-CONTAINING PROTEIN"/>
    <property type="match status" value="1"/>
</dbReference>
<organism evidence="3 6">
    <name type="scientific">Petromyzon marinus</name>
    <name type="common">Sea lamprey</name>
    <dbReference type="NCBI Taxonomy" id="7757"/>
    <lineage>
        <taxon>Eukaryota</taxon>
        <taxon>Metazoa</taxon>
        <taxon>Chordata</taxon>
        <taxon>Craniata</taxon>
        <taxon>Vertebrata</taxon>
        <taxon>Cyclostomata</taxon>
        <taxon>Hyperoartia</taxon>
        <taxon>Petromyzontiformes</taxon>
        <taxon>Petromyzontidae</taxon>
        <taxon>Petromyzon</taxon>
    </lineage>
</organism>
<sequence length="776" mass="85287">METVSPRDKKGPTLPAAVGLPTTRSSKRDLWLTSRRGWQATAVDLQAPPTTGSNATKVYLGHQSDSLNAHCTPRVSRVSELLCKRSEDPEEVLYNLGFGKDEPDVTTKIPARYFSSVSQARGINGQVLLASQLARLSGEHSGLERRFRQVRMLANVADTLNQIYSQVSGVHVPMLLPLVRTRSLFVQQEEGGREEDQCTSVGNIQRSGKTKVARRLIKTLSKHKLFGGTVNTIDYNCLMLVKQQLTVPTAEPGKTSLQRPAIATAGGHLTRESMLAEPSLKTVHFQFGEAFIAAGLTNTCLKVVEEKYSCTCRDCREPDSGREVTFPKSGISKLTSCVGTAGEESRACGEHRDEPSDIIGCFQTKLNEAETPMSRQSCIPRPSAVVHRDKGSSTTHHGPQDKPRLKDSFDLEEVLNNDGETCRAGLHSAGAREFWGLPARTGSAHSDSSGYAEDPAVFDCSSAVHHQQSTDFLIGADSQTSQGIPFAPSCISEQLPCGSLLPPCDMRSWPHLGEAVPLADKYHRDGERIELKAHPTKSFYEQPGGLHFSAFEDFIGGSQTLKRTQNGSSDSLGNSLIYKVPQRNLFSSRTPNRQCTACQTEHVPSENDSVIADDECVATAPGDAQHHSLRERNKQRSVSTQTDSVDTSSTIRDAVPTACTFSHLPLRSHTMIVMGDHEKSCEFAVSSRGGMPETQDGTSGHQKFAYTSNNRVRLACVCAHHCECHLHVQRQCHHRMYPECIDCHKSCEPRVLFRSRSLDDLIMSRRGLHYSLIVQV</sequence>
<feature type="compositionally biased region" description="Basic and acidic residues" evidence="1">
    <location>
        <begin position="624"/>
        <end position="634"/>
    </location>
</feature>
<dbReference type="RefSeq" id="XP_032819896.1">
    <property type="nucleotide sequence ID" value="XM_032964005.1"/>
</dbReference>